<evidence type="ECO:0000313" key="2">
    <source>
        <dbReference type="WBParaSite" id="Pan_g3769.t1"/>
    </source>
</evidence>
<dbReference type="Proteomes" id="UP000492821">
    <property type="component" value="Unassembled WGS sequence"/>
</dbReference>
<name>A0A7E4VUX0_PANRE</name>
<sequence length="109" mass="12280">MPYPIANLAYGLRCRLSELATHNERCHIQVAAGDVSNCPPKLQLHRHLNANFTIVARSLGENPDPHQVDYPSNFFISKIDRGPLVDLGTEILRPGVAFWLRYGRLKIGF</sequence>
<dbReference type="AlphaFoldDB" id="A0A7E4VUX0"/>
<reference evidence="1" key="1">
    <citation type="journal article" date="2013" name="Genetics">
        <title>The draft genome and transcriptome of Panagrellus redivivus are shaped by the harsh demands of a free-living lifestyle.</title>
        <authorList>
            <person name="Srinivasan J."/>
            <person name="Dillman A.R."/>
            <person name="Macchietto M.G."/>
            <person name="Heikkinen L."/>
            <person name="Lakso M."/>
            <person name="Fracchia K.M."/>
            <person name="Antoshechkin I."/>
            <person name="Mortazavi A."/>
            <person name="Wong G."/>
            <person name="Sternberg P.W."/>
        </authorList>
    </citation>
    <scope>NUCLEOTIDE SEQUENCE [LARGE SCALE GENOMIC DNA]</scope>
    <source>
        <strain evidence="1">MT8872</strain>
    </source>
</reference>
<proteinExistence type="predicted"/>
<organism evidence="1 2">
    <name type="scientific">Panagrellus redivivus</name>
    <name type="common">Microworm</name>
    <dbReference type="NCBI Taxonomy" id="6233"/>
    <lineage>
        <taxon>Eukaryota</taxon>
        <taxon>Metazoa</taxon>
        <taxon>Ecdysozoa</taxon>
        <taxon>Nematoda</taxon>
        <taxon>Chromadorea</taxon>
        <taxon>Rhabditida</taxon>
        <taxon>Tylenchina</taxon>
        <taxon>Panagrolaimomorpha</taxon>
        <taxon>Panagrolaimoidea</taxon>
        <taxon>Panagrolaimidae</taxon>
        <taxon>Panagrellus</taxon>
    </lineage>
</organism>
<dbReference type="WBParaSite" id="Pan_g3769.t1">
    <property type="protein sequence ID" value="Pan_g3769.t1"/>
    <property type="gene ID" value="Pan_g3769"/>
</dbReference>
<accession>A0A7E4VUX0</accession>
<protein>
    <submittedName>
        <fullName evidence="2">Uncharacterized protein</fullName>
    </submittedName>
</protein>
<keyword evidence="1" id="KW-1185">Reference proteome</keyword>
<evidence type="ECO:0000313" key="1">
    <source>
        <dbReference type="Proteomes" id="UP000492821"/>
    </source>
</evidence>
<reference evidence="2" key="2">
    <citation type="submission" date="2020-10" db="UniProtKB">
        <authorList>
            <consortium name="WormBaseParasite"/>
        </authorList>
    </citation>
    <scope>IDENTIFICATION</scope>
</reference>